<accession>A0AA39US58</accession>
<evidence type="ECO:0000313" key="2">
    <source>
        <dbReference type="Proteomes" id="UP001175228"/>
    </source>
</evidence>
<evidence type="ECO:0000313" key="1">
    <source>
        <dbReference type="EMBL" id="KAK0495029.1"/>
    </source>
</evidence>
<dbReference type="AlphaFoldDB" id="A0AA39US58"/>
<protein>
    <submittedName>
        <fullName evidence="1">Uncharacterized protein</fullName>
    </submittedName>
</protein>
<comment type="caution">
    <text evidence="1">The sequence shown here is derived from an EMBL/GenBank/DDBJ whole genome shotgun (WGS) entry which is preliminary data.</text>
</comment>
<dbReference type="EMBL" id="JAUEPU010000019">
    <property type="protein sequence ID" value="KAK0495029.1"/>
    <property type="molecule type" value="Genomic_DNA"/>
</dbReference>
<organism evidence="1 2">
    <name type="scientific">Armillaria luteobubalina</name>
    <dbReference type="NCBI Taxonomy" id="153913"/>
    <lineage>
        <taxon>Eukaryota</taxon>
        <taxon>Fungi</taxon>
        <taxon>Dikarya</taxon>
        <taxon>Basidiomycota</taxon>
        <taxon>Agaricomycotina</taxon>
        <taxon>Agaricomycetes</taxon>
        <taxon>Agaricomycetidae</taxon>
        <taxon>Agaricales</taxon>
        <taxon>Marasmiineae</taxon>
        <taxon>Physalacriaceae</taxon>
        <taxon>Armillaria</taxon>
    </lineage>
</organism>
<keyword evidence="2" id="KW-1185">Reference proteome</keyword>
<dbReference type="Proteomes" id="UP001175228">
    <property type="component" value="Unassembled WGS sequence"/>
</dbReference>
<gene>
    <name evidence="1" type="ORF">EDD18DRAFT_1106874</name>
</gene>
<reference evidence="1" key="1">
    <citation type="submission" date="2023-06" db="EMBL/GenBank/DDBJ databases">
        <authorList>
            <consortium name="Lawrence Berkeley National Laboratory"/>
            <person name="Ahrendt S."/>
            <person name="Sahu N."/>
            <person name="Indic B."/>
            <person name="Wong-Bajracharya J."/>
            <person name="Merenyi Z."/>
            <person name="Ke H.-M."/>
            <person name="Monk M."/>
            <person name="Kocsube S."/>
            <person name="Drula E."/>
            <person name="Lipzen A."/>
            <person name="Balint B."/>
            <person name="Henrissat B."/>
            <person name="Andreopoulos B."/>
            <person name="Martin F.M."/>
            <person name="Harder C.B."/>
            <person name="Rigling D."/>
            <person name="Ford K.L."/>
            <person name="Foster G.D."/>
            <person name="Pangilinan J."/>
            <person name="Papanicolaou A."/>
            <person name="Barry K."/>
            <person name="LaButti K."/>
            <person name="Viragh M."/>
            <person name="Koriabine M."/>
            <person name="Yan M."/>
            <person name="Riley R."/>
            <person name="Champramary S."/>
            <person name="Plett K.L."/>
            <person name="Tsai I.J."/>
            <person name="Slot J."/>
            <person name="Sipos G."/>
            <person name="Plett J."/>
            <person name="Nagy L.G."/>
            <person name="Grigoriev I.V."/>
        </authorList>
    </citation>
    <scope>NUCLEOTIDE SEQUENCE</scope>
    <source>
        <strain evidence="1">HWK02</strain>
    </source>
</reference>
<name>A0AA39US58_9AGAR</name>
<proteinExistence type="predicted"/>
<sequence>MAEVSSIACDSALVDLIKYRWQTVGLRLRTVYIEGEDVAREISDTRTDWKATVMYNIQRLTAFKQEGLDLQVYDVKRMIKTAFAYFTLILSPGRLAYPLSLLMSPSATVEGRPNILRGVDEYSPETIVSVIKLLHQCVPAALPLRMMVTYLNRNYLQVAIRTTVLQLDTDEIHGPDFAVHFGSSLFADIEAMRGRLTGCRRGWGCGVQGEGGWELKHEETSVKVKPSATTHI</sequence>